<dbReference type="EMBL" id="ML170184">
    <property type="protein sequence ID" value="TDL20979.1"/>
    <property type="molecule type" value="Genomic_DNA"/>
</dbReference>
<dbReference type="SMART" id="SM01300">
    <property type="entry name" value="PEHE"/>
    <property type="match status" value="1"/>
</dbReference>
<feature type="compositionally biased region" description="Acidic residues" evidence="1">
    <location>
        <begin position="311"/>
        <end position="355"/>
    </location>
</feature>
<feature type="domain" description="PEHE" evidence="2">
    <location>
        <begin position="145"/>
        <end position="288"/>
    </location>
</feature>
<dbReference type="AlphaFoldDB" id="A0A4Y7Q284"/>
<feature type="compositionally biased region" description="Basic and acidic residues" evidence="1">
    <location>
        <begin position="612"/>
        <end position="621"/>
    </location>
</feature>
<evidence type="ECO:0000313" key="3">
    <source>
        <dbReference type="EMBL" id="TDL20979.1"/>
    </source>
</evidence>
<evidence type="ECO:0000259" key="2">
    <source>
        <dbReference type="SMART" id="SM01300"/>
    </source>
</evidence>
<proteinExistence type="predicted"/>
<evidence type="ECO:0000256" key="1">
    <source>
        <dbReference type="SAM" id="MobiDB-lite"/>
    </source>
</evidence>
<dbReference type="Pfam" id="PF15460">
    <property type="entry name" value="SAS4"/>
    <property type="match status" value="1"/>
</dbReference>
<feature type="region of interest" description="Disordered" evidence="1">
    <location>
        <begin position="546"/>
        <end position="569"/>
    </location>
</feature>
<dbReference type="GO" id="GO:0000123">
    <property type="term" value="C:histone acetyltransferase complex"/>
    <property type="evidence" value="ECO:0007669"/>
    <property type="project" value="UniProtKB-ARBA"/>
</dbReference>
<organism evidence="3 4">
    <name type="scientific">Rickenella mellea</name>
    <dbReference type="NCBI Taxonomy" id="50990"/>
    <lineage>
        <taxon>Eukaryota</taxon>
        <taxon>Fungi</taxon>
        <taxon>Dikarya</taxon>
        <taxon>Basidiomycota</taxon>
        <taxon>Agaricomycotina</taxon>
        <taxon>Agaricomycetes</taxon>
        <taxon>Hymenochaetales</taxon>
        <taxon>Rickenellaceae</taxon>
        <taxon>Rickenella</taxon>
    </lineage>
</organism>
<sequence length="722" mass="78515">MAAFPTPSSKALGKRPAKSSLSTHELIAMDVGEDSNGIDVGETISASANLNARQKRVLPSRSRRGGPGVGGCDVDMNILEVIKRKGDNDPLIPSNSVFLLTTDSSLVQSSPSSSEDHELLFNYVANERYFDRPDVIQSIKGTQVIQVPEFVNLADEKAVGGRLRARGEEVGEQTTIADTSDAAYEKRHRKYETFEKRVRVREKEKLKHEHYKLKERIEQLRAMDSSSFMALPAAAFFPGEENSTSGENALPAELPGAHVNGAAVLNEGERRRRKMMDVAMNLEERYRVLLPDTRKGPAISSQLSLSASVEPEPEPEPEPQEEVENEEGEVEREQSGEEEVAEREEEVDQLADDDLERPVKVLTSSRGRPIKLKLSLQPRGKTPKEPSIVPQLLPTVAPTQRKRGRPSKQPPVLHSPLAQNDINDQHVEAHPAEVPAAYPSEYISIPPSDPHSFPIFPTSISAPPQANLPTSAPPSEDIVNPMASVSFTSSPPAHRSTTFDESSPMQSPQKKPKKTRAIGMLTTSASQPNIRLIAKAQRQHSMISTQYSISGGEAESPSHGPGRRPPPMPAILVAASRNADIPNARKTSRNFLAFGVKPPKELEDMRDFQLPDWVHYGHPDEGSDSDGEASDAHGPVKTPTAHHDVDVAVEVAGEGGAGIGDPTDSMVVDDASFEQKDDPVPVADLMQDNLHFPNGLHQEVEAEVVVDVVNGDDGNTLLSGSA</sequence>
<feature type="region of interest" description="Disordered" evidence="1">
    <location>
        <begin position="454"/>
        <end position="516"/>
    </location>
</feature>
<dbReference type="InterPro" id="IPR029184">
    <property type="entry name" value="Sas4_dom"/>
</dbReference>
<gene>
    <name evidence="3" type="ORF">BD410DRAFT_840942</name>
</gene>
<feature type="region of interest" description="Disordered" evidence="1">
    <location>
        <begin position="612"/>
        <end position="666"/>
    </location>
</feature>
<keyword evidence="4" id="KW-1185">Reference proteome</keyword>
<feature type="region of interest" description="Disordered" evidence="1">
    <location>
        <begin position="296"/>
        <end position="417"/>
    </location>
</feature>
<dbReference type="VEuPathDB" id="FungiDB:BD410DRAFT_840942"/>
<feature type="region of interest" description="Disordered" evidence="1">
    <location>
        <begin position="1"/>
        <end position="22"/>
    </location>
</feature>
<protein>
    <recommendedName>
        <fullName evidence="2">PEHE domain-containing protein</fullName>
    </recommendedName>
</protein>
<feature type="compositionally biased region" description="Polar residues" evidence="1">
    <location>
        <begin position="458"/>
        <end position="470"/>
    </location>
</feature>
<reference evidence="3 4" key="1">
    <citation type="submission" date="2018-06" db="EMBL/GenBank/DDBJ databases">
        <title>A transcriptomic atlas of mushroom development highlights an independent origin of complex multicellularity.</title>
        <authorList>
            <consortium name="DOE Joint Genome Institute"/>
            <person name="Krizsan K."/>
            <person name="Almasi E."/>
            <person name="Merenyi Z."/>
            <person name="Sahu N."/>
            <person name="Viragh M."/>
            <person name="Koszo T."/>
            <person name="Mondo S."/>
            <person name="Kiss B."/>
            <person name="Balint B."/>
            <person name="Kues U."/>
            <person name="Barry K."/>
            <person name="Hegedus J.C."/>
            <person name="Henrissat B."/>
            <person name="Johnson J."/>
            <person name="Lipzen A."/>
            <person name="Ohm R."/>
            <person name="Nagy I."/>
            <person name="Pangilinan J."/>
            <person name="Yan J."/>
            <person name="Xiong Y."/>
            <person name="Grigoriev I.V."/>
            <person name="Hibbett D.S."/>
            <person name="Nagy L.G."/>
        </authorList>
    </citation>
    <scope>NUCLEOTIDE SEQUENCE [LARGE SCALE GENOMIC DNA]</scope>
    <source>
        <strain evidence="3 4">SZMC22713</strain>
    </source>
</reference>
<feature type="compositionally biased region" description="Polar residues" evidence="1">
    <location>
        <begin position="483"/>
        <end position="501"/>
    </location>
</feature>
<dbReference type="InterPro" id="IPR029332">
    <property type="entry name" value="PEHE_dom"/>
</dbReference>
<dbReference type="STRING" id="50990.A0A4Y7Q284"/>
<dbReference type="Proteomes" id="UP000294933">
    <property type="component" value="Unassembled WGS sequence"/>
</dbReference>
<evidence type="ECO:0000313" key="4">
    <source>
        <dbReference type="Proteomes" id="UP000294933"/>
    </source>
</evidence>
<accession>A0A4Y7Q284</accession>
<name>A0A4Y7Q284_9AGAM</name>
<dbReference type="OrthoDB" id="2555515at2759"/>